<dbReference type="PANTHER" id="PTHR43364:SF9">
    <property type="entry name" value="OXIDOREDUCTASE"/>
    <property type="match status" value="1"/>
</dbReference>
<dbReference type="Proteomes" id="UP001447188">
    <property type="component" value="Unassembled WGS sequence"/>
</dbReference>
<evidence type="ECO:0000259" key="4">
    <source>
        <dbReference type="Pfam" id="PF00248"/>
    </source>
</evidence>
<reference evidence="5 6" key="1">
    <citation type="submission" date="2024-02" db="EMBL/GenBank/DDBJ databases">
        <title>Discinaceae phylogenomics.</title>
        <authorList>
            <person name="Dirks A.C."/>
            <person name="James T.Y."/>
        </authorList>
    </citation>
    <scope>NUCLEOTIDE SEQUENCE [LARGE SCALE GENOMIC DNA]</scope>
    <source>
        <strain evidence="5 6">ACD0624</strain>
    </source>
</reference>
<dbReference type="PANTHER" id="PTHR43364">
    <property type="entry name" value="NADH-SPECIFIC METHYLGLYOXAL REDUCTASE-RELATED"/>
    <property type="match status" value="1"/>
</dbReference>
<organism evidence="5 6">
    <name type="scientific">Discina gigas</name>
    <dbReference type="NCBI Taxonomy" id="1032678"/>
    <lineage>
        <taxon>Eukaryota</taxon>
        <taxon>Fungi</taxon>
        <taxon>Dikarya</taxon>
        <taxon>Ascomycota</taxon>
        <taxon>Pezizomycotina</taxon>
        <taxon>Pezizomycetes</taxon>
        <taxon>Pezizales</taxon>
        <taxon>Discinaceae</taxon>
        <taxon>Discina</taxon>
    </lineage>
</organism>
<comment type="caution">
    <text evidence="5">The sequence shown here is derived from an EMBL/GenBank/DDBJ whole genome shotgun (WGS) entry which is preliminary data.</text>
</comment>
<evidence type="ECO:0000256" key="2">
    <source>
        <dbReference type="ARBA" id="ARBA00022857"/>
    </source>
</evidence>
<dbReference type="Pfam" id="PF00248">
    <property type="entry name" value="Aldo_ket_red"/>
    <property type="match status" value="1"/>
</dbReference>
<name>A0ABR3GAW3_9PEZI</name>
<sequence length="324" mass="36616">MDTSRLRRWMPRPNCTKKLTWTIDHGLLSGSAYYNGINTWDTANTYSNGWSEKVVGKALKTYAIPREKVVIMTKCFFHVPDDGAPWNPGMESIRGGEDYVNQYGLSRSAIFTAVDASLKRLDTDYIDLLRIHRYDTNTPPEETMQAFHYLGALHRCIVQLQHIATANNWSKFVSMQNHYSLLYREEERETIPYCKATGVGLIPWPPLARGHLARSLSDEAPTARGGFELNAEEAGKLGHPIFELGFTSMDRAIIKRVQEITEKKGWSTATVGLAWVNAKVDSPIVGLGSVKRVKEGLEAAWKRLEVEEVAYLEELYTPRVIIGH</sequence>
<keyword evidence="6" id="KW-1185">Reference proteome</keyword>
<dbReference type="InterPro" id="IPR036812">
    <property type="entry name" value="NAD(P)_OxRdtase_dom_sf"/>
</dbReference>
<feature type="domain" description="NADP-dependent oxidoreductase" evidence="4">
    <location>
        <begin position="32"/>
        <end position="316"/>
    </location>
</feature>
<dbReference type="InterPro" id="IPR023210">
    <property type="entry name" value="NADP_OxRdtase_dom"/>
</dbReference>
<dbReference type="EMBL" id="JBBBZM010000155">
    <property type="protein sequence ID" value="KAL0632711.1"/>
    <property type="molecule type" value="Genomic_DNA"/>
</dbReference>
<keyword evidence="3" id="KW-0560">Oxidoreductase</keyword>
<dbReference type="InterPro" id="IPR050523">
    <property type="entry name" value="AKR_Detox_Biosynth"/>
</dbReference>
<evidence type="ECO:0000256" key="3">
    <source>
        <dbReference type="ARBA" id="ARBA00023002"/>
    </source>
</evidence>
<comment type="similarity">
    <text evidence="1">Belongs to the aldo/keto reductase family.</text>
</comment>
<protein>
    <recommendedName>
        <fullName evidence="4">NADP-dependent oxidoreductase domain-containing protein</fullName>
    </recommendedName>
</protein>
<keyword evidence="2" id="KW-0521">NADP</keyword>
<accession>A0ABR3GAW3</accession>
<evidence type="ECO:0000313" key="5">
    <source>
        <dbReference type="EMBL" id="KAL0632711.1"/>
    </source>
</evidence>
<proteinExistence type="inferred from homology"/>
<dbReference type="SUPFAM" id="SSF51430">
    <property type="entry name" value="NAD(P)-linked oxidoreductase"/>
    <property type="match status" value="1"/>
</dbReference>
<evidence type="ECO:0000256" key="1">
    <source>
        <dbReference type="ARBA" id="ARBA00007905"/>
    </source>
</evidence>
<gene>
    <name evidence="5" type="ORF">Q9L58_008404</name>
</gene>
<evidence type="ECO:0000313" key="6">
    <source>
        <dbReference type="Proteomes" id="UP001447188"/>
    </source>
</evidence>
<dbReference type="Gene3D" id="3.20.20.100">
    <property type="entry name" value="NADP-dependent oxidoreductase domain"/>
    <property type="match status" value="1"/>
</dbReference>